<evidence type="ECO:0000313" key="5">
    <source>
        <dbReference type="Proteomes" id="UP000441797"/>
    </source>
</evidence>
<evidence type="ECO:0000313" key="4">
    <source>
        <dbReference type="EMBL" id="MUL37276.1"/>
    </source>
</evidence>
<keyword evidence="5" id="KW-1185">Reference proteome</keyword>
<feature type="domain" description="Phosphodiester glycosidase" evidence="3">
    <location>
        <begin position="473"/>
        <end position="650"/>
    </location>
</feature>
<evidence type="ECO:0000259" key="3">
    <source>
        <dbReference type="Pfam" id="PF09992"/>
    </source>
</evidence>
<gene>
    <name evidence="4" type="ORF">BWI75_13245</name>
</gene>
<evidence type="ECO:0000256" key="2">
    <source>
        <dbReference type="SAM" id="Phobius"/>
    </source>
</evidence>
<dbReference type="Proteomes" id="UP000441797">
    <property type="component" value="Unassembled WGS sequence"/>
</dbReference>
<reference evidence="4 5" key="1">
    <citation type="journal article" date="2019" name="Front. Microbiol.">
        <title>Genomic Features for Desiccation Tolerance and Sugar Biosynthesis in the Extremophile Gloeocapsopsis sp. UTEX B3054.</title>
        <authorList>
            <person name="Urrejola C."/>
            <person name="Alcorta J."/>
            <person name="Salas L."/>
            <person name="Vasquez M."/>
            <person name="Polz M.F."/>
            <person name="Vicuna R."/>
            <person name="Diez B."/>
        </authorList>
    </citation>
    <scope>NUCLEOTIDE SEQUENCE [LARGE SCALE GENOMIC DNA]</scope>
    <source>
        <strain evidence="4 5">1H9</strain>
    </source>
</reference>
<dbReference type="InterPro" id="IPR018711">
    <property type="entry name" value="NAGPA"/>
</dbReference>
<dbReference type="Pfam" id="PF09992">
    <property type="entry name" value="NAGPA"/>
    <property type="match status" value="1"/>
</dbReference>
<sequence>MLTPVQSHQSLRWVMPISRTFFVTSTLFPLLTIALWLTPIANSDAQQSLELPSSSDSKLLIAQSSTPRLVATGTQVSINNRTLPAAWSQWQQPTKSGIATAMSDTGLMQLLGVELLNTKNVTKQSVQWFSPPTTSAFELDAWHRDGYRYLDITQLATKVGWQLQVHGNILRINTPAAKIQNIRQGKQAWGDRIVIDLNRPTFWQVTSQPVAAKPQSPSPSPANDDDQPPNQEWLITIDAATDQSLTQQFQPSLPEQLTSTPATNQTSVLQVETASNLTTIRLSVPAGLSPQLSTLPNPNRLVIDLRPDPMVERDIQWATGVRWRQQFVTLGNSRFPVVLLEINPQTTELSLKPISSVPNSLTGTAPIITTAQQLKAAAAINAGFFNRKNQLPLGAIRRDGQWLSGPILNRGAIAWNDSGKFKFGRLQLQETIITAAGQRLPVVTFNSGYVKSGIAHYTSTWGATYTPLIDDEIIVVVQNNQVTGQVPGGVAGETTIPIPPNGFLLTLRANPQIASLLPVGSIIRTENSTTPADFSNYPHILGGGPLLLQNRQIVLNAEAEGFSQAFSRQKASRSAIGTTTTGNLLIAAVHNRAGGAGPSLTEIAQIMQHLGCVDALNLDGGSSTSLYLGGQLLDRSPRTAARIHNGLGIFLQPRS</sequence>
<dbReference type="EMBL" id="NAPY01000019">
    <property type="protein sequence ID" value="MUL37276.1"/>
    <property type="molecule type" value="Genomic_DNA"/>
</dbReference>
<accession>A0A6N8FZF0</accession>
<name>A0A6N8FZF0_9CHRO</name>
<evidence type="ECO:0000256" key="1">
    <source>
        <dbReference type="SAM" id="MobiDB-lite"/>
    </source>
</evidence>
<keyword evidence="2" id="KW-0812">Transmembrane</keyword>
<organism evidence="4 5">
    <name type="scientific">Gloeocapsopsis dulcis AAB1 = 1H9</name>
    <dbReference type="NCBI Taxonomy" id="1433147"/>
    <lineage>
        <taxon>Bacteria</taxon>
        <taxon>Bacillati</taxon>
        <taxon>Cyanobacteriota</taxon>
        <taxon>Cyanophyceae</taxon>
        <taxon>Oscillatoriophycideae</taxon>
        <taxon>Chroococcales</taxon>
        <taxon>Chroococcaceae</taxon>
        <taxon>Gloeocapsopsis</taxon>
        <taxon>Gloeocapsopsis dulcis</taxon>
    </lineage>
</organism>
<dbReference type="OrthoDB" id="9809781at2"/>
<dbReference type="AlphaFoldDB" id="A0A6N8FZF0"/>
<comment type="caution">
    <text evidence="4">The sequence shown here is derived from an EMBL/GenBank/DDBJ whole genome shotgun (WGS) entry which is preliminary data.</text>
</comment>
<feature type="transmembrane region" description="Helical" evidence="2">
    <location>
        <begin position="21"/>
        <end position="41"/>
    </location>
</feature>
<feature type="region of interest" description="Disordered" evidence="1">
    <location>
        <begin position="207"/>
        <end position="230"/>
    </location>
</feature>
<keyword evidence="2" id="KW-1133">Transmembrane helix</keyword>
<dbReference type="PANTHER" id="PTHR40446:SF2">
    <property type="entry name" value="N-ACETYLGLUCOSAMINE-1-PHOSPHODIESTER ALPHA-N-ACETYLGLUCOSAMINIDASE"/>
    <property type="match status" value="1"/>
</dbReference>
<proteinExistence type="predicted"/>
<dbReference type="PANTHER" id="PTHR40446">
    <property type="entry name" value="N-ACETYLGLUCOSAMINE-1-PHOSPHODIESTER ALPHA-N-ACETYLGLUCOSAMINIDASE"/>
    <property type="match status" value="1"/>
</dbReference>
<protein>
    <recommendedName>
        <fullName evidence="3">Phosphodiester glycosidase domain-containing protein</fullName>
    </recommendedName>
</protein>
<keyword evidence="2" id="KW-0472">Membrane</keyword>